<dbReference type="SUPFAM" id="SSF52402">
    <property type="entry name" value="Adenine nucleotide alpha hydrolases-like"/>
    <property type="match status" value="1"/>
</dbReference>
<comment type="domain">
    <text evidence="6">The N-terminal region contains the highly conserved SGGXDS motif, predicted to be a P-loop motif involved in ATP binding.</text>
</comment>
<sequence>MRADMVGHLSGGSAPLEASSLNAPESAALEFLLKLKPPCRVLIAYSGGGDSTGLLFSLASLLRRQPMPGISLAAATVDHGLRSGSAEEAENAGLLCRQFGITHHILTWRGDKPKTGIQAAAREARYRLLAQCARDIGADLLVTAHNLEDQLETHEMRKLRNPDAAGGMSEAVLIDRSIWACRPFLAVRRDDIRDYLVTNHVQWAEDPSNDNVMFERVRVRKSLAPQGAYPDFAGLAGDRKRRADLAAAFLAAHVILHAGRVAEVDLSSFDVREPGGVLALLHLIAFLGGRTHTAGRENAERMRRFAGQREETRLSIERVVLERRKQRLYITRERRSLPELVIAPSDTVVWDSRFRVRNGGGSPVSVWAGAGTQGCLPLLGGDLPADLPGSVRQRALQTEPCASDPASLQVVPIIAQFDRFVPSDLYEVANRLAILGGLAQFPEIATR</sequence>
<evidence type="ECO:0000256" key="1">
    <source>
        <dbReference type="ARBA" id="ARBA00022598"/>
    </source>
</evidence>
<dbReference type="GO" id="GO:0005524">
    <property type="term" value="F:ATP binding"/>
    <property type="evidence" value="ECO:0007669"/>
    <property type="project" value="UniProtKB-UniRule"/>
</dbReference>
<dbReference type="GO" id="GO:0032267">
    <property type="term" value="F:tRNA(Ile)-lysidine synthase activity"/>
    <property type="evidence" value="ECO:0007669"/>
    <property type="project" value="UniProtKB-EC"/>
</dbReference>
<feature type="domain" description="tRNA(Ile)-lysidine/2-thiocytidine synthase N-terminal" evidence="7">
    <location>
        <begin position="41"/>
        <end position="221"/>
    </location>
</feature>
<evidence type="ECO:0000256" key="3">
    <source>
        <dbReference type="ARBA" id="ARBA00022741"/>
    </source>
</evidence>
<dbReference type="AlphaFoldDB" id="A0A936YMY2"/>
<evidence type="ECO:0000256" key="5">
    <source>
        <dbReference type="ARBA" id="ARBA00048539"/>
    </source>
</evidence>
<name>A0A936YMY2_9HYPH</name>
<dbReference type="InterPro" id="IPR012795">
    <property type="entry name" value="tRNA_Ile_lys_synt_N"/>
</dbReference>
<keyword evidence="6" id="KW-0963">Cytoplasm</keyword>
<keyword evidence="9" id="KW-1185">Reference proteome</keyword>
<dbReference type="Proteomes" id="UP000633219">
    <property type="component" value="Unassembled WGS sequence"/>
</dbReference>
<dbReference type="InterPro" id="IPR014729">
    <property type="entry name" value="Rossmann-like_a/b/a_fold"/>
</dbReference>
<dbReference type="InterPro" id="IPR011063">
    <property type="entry name" value="TilS/TtcA_N"/>
</dbReference>
<evidence type="ECO:0000256" key="2">
    <source>
        <dbReference type="ARBA" id="ARBA00022694"/>
    </source>
</evidence>
<comment type="catalytic activity">
    <reaction evidence="5 6">
        <text>cytidine(34) in tRNA(Ile2) + L-lysine + ATP = lysidine(34) in tRNA(Ile2) + AMP + diphosphate + H(+)</text>
        <dbReference type="Rhea" id="RHEA:43744"/>
        <dbReference type="Rhea" id="RHEA-COMP:10625"/>
        <dbReference type="Rhea" id="RHEA-COMP:10670"/>
        <dbReference type="ChEBI" id="CHEBI:15378"/>
        <dbReference type="ChEBI" id="CHEBI:30616"/>
        <dbReference type="ChEBI" id="CHEBI:32551"/>
        <dbReference type="ChEBI" id="CHEBI:33019"/>
        <dbReference type="ChEBI" id="CHEBI:82748"/>
        <dbReference type="ChEBI" id="CHEBI:83665"/>
        <dbReference type="ChEBI" id="CHEBI:456215"/>
        <dbReference type="EC" id="6.3.4.19"/>
    </reaction>
</comment>
<dbReference type="CDD" id="cd01992">
    <property type="entry name" value="TilS_N"/>
    <property type="match status" value="1"/>
</dbReference>
<evidence type="ECO:0000256" key="4">
    <source>
        <dbReference type="ARBA" id="ARBA00022840"/>
    </source>
</evidence>
<feature type="binding site" evidence="6">
    <location>
        <begin position="46"/>
        <end position="51"/>
    </location>
    <ligand>
        <name>ATP</name>
        <dbReference type="ChEBI" id="CHEBI:30616"/>
    </ligand>
</feature>
<dbReference type="EC" id="6.3.4.19" evidence="6"/>
<keyword evidence="1 6" id="KW-0436">Ligase</keyword>
<evidence type="ECO:0000313" key="8">
    <source>
        <dbReference type="EMBL" id="MBL0372453.1"/>
    </source>
</evidence>
<accession>A0A936YMY2</accession>
<dbReference type="RefSeq" id="WP_201657206.1">
    <property type="nucleotide sequence ID" value="NZ_JAEQNC010000005.1"/>
</dbReference>
<comment type="function">
    <text evidence="6">Ligates lysine onto the cytidine present at position 34 of the AUA codon-specific tRNA(Ile) that contains the anticodon CAU, in an ATP-dependent manner. Cytidine is converted to lysidine, thus changing the amino acid specificity of the tRNA from methionine to isoleucine.</text>
</comment>
<dbReference type="GO" id="GO:0005737">
    <property type="term" value="C:cytoplasm"/>
    <property type="evidence" value="ECO:0007669"/>
    <property type="project" value="UniProtKB-SubCell"/>
</dbReference>
<dbReference type="Pfam" id="PF01171">
    <property type="entry name" value="ATP_bind_3"/>
    <property type="match status" value="1"/>
</dbReference>
<dbReference type="InterPro" id="IPR012094">
    <property type="entry name" value="tRNA_Ile_lys_synt"/>
</dbReference>
<dbReference type="HAMAP" id="MF_01161">
    <property type="entry name" value="tRNA_Ile_lys_synt"/>
    <property type="match status" value="1"/>
</dbReference>
<proteinExistence type="inferred from homology"/>
<dbReference type="Gene3D" id="3.40.50.620">
    <property type="entry name" value="HUPs"/>
    <property type="match status" value="1"/>
</dbReference>
<keyword evidence="3 6" id="KW-0547">Nucleotide-binding</keyword>
<evidence type="ECO:0000259" key="7">
    <source>
        <dbReference type="Pfam" id="PF01171"/>
    </source>
</evidence>
<evidence type="ECO:0000313" key="9">
    <source>
        <dbReference type="Proteomes" id="UP000633219"/>
    </source>
</evidence>
<dbReference type="EMBL" id="JAEQNC010000005">
    <property type="protein sequence ID" value="MBL0372453.1"/>
    <property type="molecule type" value="Genomic_DNA"/>
</dbReference>
<protein>
    <recommendedName>
        <fullName evidence="6">tRNA(Ile)-lysidine synthase</fullName>
        <ecNumber evidence="6">6.3.4.19</ecNumber>
    </recommendedName>
    <alternativeName>
        <fullName evidence="6">tRNA(Ile)-2-lysyl-cytidine synthase</fullName>
    </alternativeName>
    <alternativeName>
        <fullName evidence="6">tRNA(Ile)-lysidine synthetase</fullName>
    </alternativeName>
</protein>
<keyword evidence="2 6" id="KW-0819">tRNA processing</keyword>
<dbReference type="GO" id="GO:0006400">
    <property type="term" value="P:tRNA modification"/>
    <property type="evidence" value="ECO:0007669"/>
    <property type="project" value="UniProtKB-UniRule"/>
</dbReference>
<evidence type="ECO:0000256" key="6">
    <source>
        <dbReference type="HAMAP-Rule" id="MF_01161"/>
    </source>
</evidence>
<comment type="similarity">
    <text evidence="6">Belongs to the tRNA(Ile)-lysidine synthase family.</text>
</comment>
<comment type="subcellular location">
    <subcellularLocation>
        <location evidence="6">Cytoplasm</location>
    </subcellularLocation>
</comment>
<gene>
    <name evidence="6 8" type="primary">tilS</name>
    <name evidence="8" type="ORF">JJB09_10475</name>
</gene>
<dbReference type="NCBIfam" id="TIGR02432">
    <property type="entry name" value="lysidine_TilS_N"/>
    <property type="match status" value="1"/>
</dbReference>
<dbReference type="PANTHER" id="PTHR43033">
    <property type="entry name" value="TRNA(ILE)-LYSIDINE SYNTHASE-RELATED"/>
    <property type="match status" value="1"/>
</dbReference>
<dbReference type="PANTHER" id="PTHR43033:SF1">
    <property type="entry name" value="TRNA(ILE)-LYSIDINE SYNTHASE-RELATED"/>
    <property type="match status" value="1"/>
</dbReference>
<reference evidence="8" key="1">
    <citation type="submission" date="2021-01" db="EMBL/GenBank/DDBJ databases">
        <title>Rhizobium sp. strain KVB221 16S ribosomal RNA gene Genome sequencing and assembly.</title>
        <authorList>
            <person name="Kang M."/>
        </authorList>
    </citation>
    <scope>NUCLEOTIDE SEQUENCE</scope>
    <source>
        <strain evidence="8">KVB221</strain>
    </source>
</reference>
<comment type="caution">
    <text evidence="8">The sequence shown here is derived from an EMBL/GenBank/DDBJ whole genome shotgun (WGS) entry which is preliminary data.</text>
</comment>
<keyword evidence="4 6" id="KW-0067">ATP-binding</keyword>
<organism evidence="8 9">
    <name type="scientific">Rhizobium setariae</name>
    <dbReference type="NCBI Taxonomy" id="2801340"/>
    <lineage>
        <taxon>Bacteria</taxon>
        <taxon>Pseudomonadati</taxon>
        <taxon>Pseudomonadota</taxon>
        <taxon>Alphaproteobacteria</taxon>
        <taxon>Hyphomicrobiales</taxon>
        <taxon>Rhizobiaceae</taxon>
        <taxon>Rhizobium/Agrobacterium group</taxon>
        <taxon>Rhizobium</taxon>
    </lineage>
</organism>